<dbReference type="InterPro" id="IPR035761">
    <property type="entry name" value="SPRY1_RyR"/>
</dbReference>
<feature type="compositionally biased region" description="Basic residues" evidence="16">
    <location>
        <begin position="3614"/>
        <end position="3623"/>
    </location>
</feature>
<dbReference type="InterPro" id="IPR003877">
    <property type="entry name" value="SPRY_dom"/>
</dbReference>
<dbReference type="InterPro" id="IPR002048">
    <property type="entry name" value="EF_hand_dom"/>
</dbReference>
<dbReference type="Pfam" id="PF08709">
    <property type="entry name" value="Ins145_P3_rec"/>
    <property type="match status" value="1"/>
</dbReference>
<organism evidence="21 22">
    <name type="scientific">Limulus polyphemus</name>
    <name type="common">Atlantic horseshoe crab</name>
    <dbReference type="NCBI Taxonomy" id="6850"/>
    <lineage>
        <taxon>Eukaryota</taxon>
        <taxon>Metazoa</taxon>
        <taxon>Ecdysozoa</taxon>
        <taxon>Arthropoda</taxon>
        <taxon>Chelicerata</taxon>
        <taxon>Merostomata</taxon>
        <taxon>Xiphosura</taxon>
        <taxon>Limulidae</taxon>
        <taxon>Limulus</taxon>
    </lineage>
</organism>
<feature type="compositionally biased region" description="Basic and acidic residues" evidence="16">
    <location>
        <begin position="1413"/>
        <end position="1422"/>
    </location>
</feature>
<dbReference type="Pfam" id="PF21119">
    <property type="entry name" value="RYDR_Jsol"/>
    <property type="match status" value="1"/>
</dbReference>
<keyword evidence="4" id="KW-0107">Calcium channel</keyword>
<comment type="subcellular location">
    <subcellularLocation>
        <location evidence="1">Sarcoplasmic reticulum membrane</location>
        <topology evidence="1">Multi-pass membrane protein</topology>
    </subcellularLocation>
</comment>
<evidence type="ECO:0000256" key="17">
    <source>
        <dbReference type="SAM" id="Phobius"/>
    </source>
</evidence>
<dbReference type="Gene3D" id="2.80.10.50">
    <property type="match status" value="2"/>
</dbReference>
<dbReference type="SMART" id="SM00449">
    <property type="entry name" value="SPRY"/>
    <property type="match status" value="3"/>
</dbReference>
<feature type="domain" description="B30.2/SPRY" evidence="18">
    <location>
        <begin position="1460"/>
        <end position="1679"/>
    </location>
</feature>
<feature type="transmembrane region" description="Helical" evidence="17">
    <location>
        <begin position="4713"/>
        <end position="4733"/>
    </location>
</feature>
<feature type="domain" description="B30.2/SPRY" evidence="18">
    <location>
        <begin position="517"/>
        <end position="741"/>
    </location>
</feature>
<keyword evidence="7" id="KW-0106">Calcium</keyword>
<keyword evidence="9 17" id="KW-1133">Transmembrane helix</keyword>
<dbReference type="Pfam" id="PF13499">
    <property type="entry name" value="EF-hand_7"/>
    <property type="match status" value="1"/>
</dbReference>
<accession>A0ABM1SHV1</accession>
<evidence type="ECO:0000256" key="2">
    <source>
        <dbReference type="ARBA" id="ARBA00022448"/>
    </source>
</evidence>
<feature type="transmembrane region" description="Helical" evidence="17">
    <location>
        <begin position="4983"/>
        <end position="5005"/>
    </location>
</feature>
<dbReference type="InterPro" id="IPR016093">
    <property type="entry name" value="MIR_motif"/>
</dbReference>
<evidence type="ECO:0000313" key="22">
    <source>
        <dbReference type="RefSeq" id="XP_022243206.1"/>
    </source>
</evidence>
<dbReference type="Gene3D" id="2.60.120.920">
    <property type="match status" value="3"/>
</dbReference>
<dbReference type="RefSeq" id="XP_022243206.1">
    <property type="nucleotide sequence ID" value="XM_022387498.1"/>
</dbReference>
<dbReference type="InterPro" id="IPR009460">
    <property type="entry name" value="Ryanrecept_TM4-6"/>
</dbReference>
<sequence>MSSCVFVIEQALSVRALQEMVTASSSDQGKGTQSGHRTLLYGHAVLLKHKNSNMYLACLSTSSSNDKLAFDVGLQEHSQGEACWWTIHPASKQRSEGEKVRVGDDLILVSVATERYLHTTREEEKTIVNASFHLTHWSVAPFGTGASKAKNVGYVFGGEVLRFFHGGDECLTIPPTWSEVPGQNMVVYEGGAVLSQARSLWRLELVRTKWSGGFINWGYALRIHHITTGRYLAFKENREVCLVSWEEASVAATAFCLRQTKDDKKIVIDEKEEECIGSPLIKYGDTTVFIQHLDTGLWLSYKTYETKKRGVGKVEEKQAIMSEEGKMDDGLEFSRSQEEESRTARVIRKCGALFNKFIMGLDSLKAKHHCSVFTEASQNKMIMCLEDLINYFAQPEEDIEHEEKQTKLKALRNRQDLFQEEGILNLILETIDKINVITSKGYFVALLEEDGGQNWEAISGYLYQLLAAIIRGNHTNCAQFAQSNRLDWLFSRLGSQQASEGTGMLDVLHCVLIDSPEALNMMKEEHIKVIISLLEKHGRDPKVLDVLCSLCVGNGVAVRSSQNNICDNLLPGKNLLLQTQLVDHVTSMHPSIYVGKVDGSVMFRKWYFEAMVDHMEKVTHLEPHFRVGWANSMGYVPYPGGGFKWGGNGVGDDLYSFGFDGAHMWTAGRHNLVRHINSPYIQKGDVIGCILDLNIPIITFTVNGVKVKGCFKNFNTDGMFYPVISFSARLSCRFMFGGDQGRLRYGPPNGHSPLVESLLPQQILTVEPCFQFGEVNKGILYGPALELDDIAFVPVPVDTSGVNLPAYIENVRDKLAENIHEVWAMNKIDNCWTYGEIRDDVLKRHPCLTSFEKLPSAEKKYDTTVALQTLRTILALGYHITLDKPPARIKTLKLHNDPYLQSNGYKPAPLDLSAITLTQKMEDLIDQLAENTHKIWAKERTQQGWTYGLNEDSFLRRSPHLLPYKNVDEVIKKANRDTASETVRTLLAYGYILEPPTAESTEGMISTTTKSKYDQRTYRAETTYAVTSGKWYFEFEIMTSGPMKIGWASRGFIPSCEIGGDENSWAFDGYQARRNHAEGSEPYGKQWQVGDVVGCLLDLHDRTISFTLNGELQLDAMGGETAFADIPLGEGYLPACTLGSGQKAKLIFGHDVNTLRYFTTCGLQEGYQPFCVNMNRQMAFWYSKDEPLFINIDESVTSHVEVTRIPPGSDSPPALKISHKMFETVEKANWEFLRLSLPVTCHDEFINETEKSHRLEEMKRKQRRALAEKSGIRHPANLEQHMLKSGFSLSDIKDLQRGYSDDVETVETMKSLNVDHSKHLTQPTQTTLAPQRAGSKSALHKTQSFDLTMTNLSIPGERTPDSSKLRAASSEEALHEKGLDKGIKKSATPEPSSSFRDDKQKKRGRSPFRFFSKKKEGLERRAKSASTRTGGLDQSKQYGYDLPSEGSKPLSSPTSASLSVRAPVVRVLSASSSSNIGAPSVPDRPTSLTCGGIVSGGIVSPERATNINRRQSRPVVQEPEDTIDHEIANVGLELLDEYFYGVRIFPGQDPNHVYCGWVTTTYHYFDKSFDNSKVRKVMFQHLEDGSYLEVLERQNCYMVCAGQLHAEVNQSEAGARSANQGMYVGCHIDVSTGIVTFTADGKSTKHKFKMESGTKLFPAVFFEATSKDSLQFELGRTTDTLPLSAALLHSTEKHISPQCPPRLKVQCLQSFQWARVPNQSLRPHALKLSDIRGWSMLCEDPVCMLAIHIPEEDRCVDILELIEFEKLLSFHAHTLALYGALCFQGNHRAAHIICSHVDTKQLLYAIQSEYMSGPLRTAFTDLLIALHLEFHAYARSLTQNEFIIPMGSEIRIMYENPGLANSFSALECVSIRPQMTMSPTPEKIESIKSLSTPYFPVNVLKQFIMEALDDAVRKGNRPNRDPIGGTNENLFVPLLKLVDKLLLIGLLDNQDLEWLLVLLDPETFDRNYDETTENKLKGMIEMNLAEGVKLQMCYLIHHLYDLQLGHRVEAIASFCDDYVSQLQGDQLRRYIEIKQSDLPSSVAAKKTKEFRCSPKEQMRAILSFKNLEEDQSDQCPCGDNLREKLKSFHELMMKKVMLCVAQAEEEDKEENCNGGEPDKRWSQKLMSLVNIVSFSGEYQTEASEENKPSQEDIFTKKIVAVLTRWAQESEIENRELIRQMFNLLLRNYDGVGQLMNALENSYIIGSSSQEDVKELLGHLGKVRSLLLVQMGPEEEEIMRDNLCIQLNPELNNVVQKFAEHYHDAWANRKEYDPELFNKSLPCLTAIACALPPDYSLKPGVEDEWCKRSSPSDGPYIPEPVNTSKLLTTGNSSKSPRGSTKSPDGTESDMALALNRYIGNSVLPLLIKYCHLFADAENYASLLDATLHTVYRLSKVKTLTKGQRECVSDFLVALTREMQPAMLLKLLRKLTVDVSVLTEYTAVALRLLTLHYERCSKYYGAAGGGYDSASEEERKEHYILLARPSLRGSTPLDVSYSSLMENSELALALREHHLEKIAIYLSRCGLQSNQELIDKGYPDVGWDPVEGERYLDFLRFCVWVNGESVEENANLVIRLLIRRPECLGPALRGEGPGLLVAIKESIKMSEKIQAERTQQIENGEVSGEEDEDYIDMGASILNFYCALVDLLGRCAPEAATIAQGKNDCIRARAILRSLVPMEDLEGVLSLRFALTGPELKPDGEPKSDLPSSLVPNHKQSIVLFLERVYGIENQETFFRLLEDGLLPDLRAATMLDRDTSHEMVVACCRFLCYYCRSGRQNQKSMFDHLDSLLENSNILLFLHPNQKSTYFRDLVNNKIFFQHPDLIRILRVHENVMGVMMNTLGTQSAAQAASSNPAATSPTSPGQTQEAPDKFENGWSYGDYWNYERKIHPRLKPYNLLAEWEKERYKEPIRESLKALIAIGWKLELGDGGKSTLSHISSVRTVFYYKSGDSPHNYNPQPVDMSNLTLSRDMQNMSERLAENAHDLWAKKMKEELGGDLHPQMVPYDLLTDREKRKNRERSQELLKYLQYEGFQVYGLHQKAEDTQDVQTKPNDYRARKRRGTESEQISSPAAGERRFASSLLEKLLQYLDVAAINMKVLKPSANYSRRNSFKTSTRDVKFFSKVVLPLMEKYFSAHRIFFIMASSPTTTVGTATIREKEMVASLFCKLASLLREKLSVFGSEARISVRCLQVLIRATDARTITKNCPDFVKTSMLTFFNNSAEDLAQTVVNLQQGKYSHLRGTTMKTSSSLNYVQLVLLPVLTSMFDHLAACEFGSDLLLDDIQVACYKILNSLYILGTDPELGSDRRFVKAERDRHRPAIGNCLGAMASTFPVAFLEPHLNKHNKYSIHGRLQEHSLEAQAVMAELESSMPTVEDIMQQVDKFVNSGSKYLDVPHIIDVMLPMLCSYLPFWWSQGPDNVNLTTGNHVTMVTSEHLNNLLKNVLNLIKNTIGVEGAAWMISIAANAGQIIINSSETLLEDPVLPLAEKIFSRANAVFHKEELLRGYLKSSTDDTSLVEGQLQEDFSLLVRDIYAFYPLLIKYVDLQRGHWLKHNIKEAEQLYNYIAHIFNLWSRSQYFRREEQNFISQHEIDNMALIMPAAGRGHGAVQSTEHSSTSKRVKKRRDGKRDKDKEIASSLMVACLKRLLPVGLNLFAGREQELVQHAKEKFLEKQQDADIFDYVKTQLTLPDKIDPSDDMSWQHYLYSKLGSKKSTHTSPNVTPDQLVERIIDMAKVLHGLHMIDYPDRRKDRKNFSIMHVLANLVIDHPQGQQKGVWRSVVSTQRKRAVIACFRMTSLHSLPRHRAINIFLTMYREIWLEEENNGHEQLIEDLTQSFEEAEEKRGQVEEEDKPDPLAQLIVAFSRNATTEHSGTITEDDLYMQYAIILGESCGGAEEEEEEEGGDDEAGPSIHKKIGLMMEQEMEKQKTLFQQARLADRGVAEMVLLYISACKGIQGPMVINSLKLGISLLRGGNIDVQMRMLKHLKEKKDVGFFTSIAGLMNSCSVLDLDAFERTQKAEGLGVGSEGTAGEKNMHDAEFTCKLFRFLQLLCEGHNLEFQNYLRTQAGNTTTVNIVISTVDYLLRLQESVMDFYWHYSSKEVIDQPGKDNFCKAITVAKQVFNTLTEFIQGPCPLNQQALAHSRLWDAVGGFMFLFSHMQDKLSKSASQLDLLTELLELQKEMVIMMLSMLEGNVMNGTIGKQMVDTLVESASNVEMILKFFDMFLKLQELTSSSAFQEIDTKRNGWITPKEFQRAMEQQKIYTQEEISYLMSCCEPNHDGLIDYREFTERFHNPAKDIGFNLAVLLTNLSEHMPNDPRLARFLETASSVLNYFEAYLGRIEIMGGSHRIERVYFEVKESTIKQWEKPQIKESKRAFFYSIVTEGGDKEKLEAFVNFCEDAIFEMQHASSISMEDTDEGPTKTSDYPFPGSEQEKPPSALEPVKQGLRYIKDGILKALSYLAPANLKKQYAKLRQKTYLELLVGFFKLSFYSVFSSLQFVYCITRFIIKFIIMLMGGQPIGQPVEEGKAEEHNRKPVFMVPMAVPLPIEAPPETSKTGDHTDMPGTIHAFGLDITKEEEGGEVRYHMAPTQAHQEVTPQSSVEFSEGSEEEAGKNQHPEKPLDGQVISDGVTSPVNHMDGDVKTKETLHASQETKLGTDSATQASIPGVQDNVLPPEMSASMAPEPQKPVEPPPVAAIDLSEYTNRFVSFLARNFYTMKYIALVLAFCINCILLFYKVTTDEVEDVIADKPEITEVLNNITEELLGGDNDLGGGEEDEEDVEEWLIIEEKFFYLEHIIRLFAFLHSSVAFCMLIAYYHLKVPLAIFKREKELARRVEFDGLFISEEPAEDDIRSHWDKLVISSSSFPVNYWDKFVKKRVREKYSETYDYDAISNLLGIDRSGSFTQDKGLGGFLSFIIDVDWKYQIWKAGVTITDNSFLYNLWYFAFSVMGNFNYFFFAAHLLDVAVGFKTLRTILQSVTHNGKQLVLTVMLLTIIVYIYTVIAFNFFRKFYVQEEEDQVDQKCHNMLTCFVFHLYKGVRAGGGIGDEIEPPDGDDYEVYRIVFDITFFFFVIVILLAIIQGLIIDAFGELRDQLQSVVDDMESNCFICGIGKDYFDKIPHGFDTHVQKEHNLANYMFFLMHLINKPDTEYTGQETYVWELYQKRCWDFFPVGDCFRKQYEDELMGGAG</sequence>
<feature type="region of interest" description="Disordered" evidence="16">
    <location>
        <begin position="3040"/>
        <end position="3069"/>
    </location>
</feature>
<keyword evidence="11 17" id="KW-0472">Membrane</keyword>
<feature type="compositionally biased region" description="Polar residues" evidence="16">
    <location>
        <begin position="4646"/>
        <end position="4662"/>
    </location>
</feature>
<dbReference type="InterPro" id="IPR011992">
    <property type="entry name" value="EF-hand-dom_pair"/>
</dbReference>
<dbReference type="CDD" id="cd12879">
    <property type="entry name" value="SPRY3_RyR"/>
    <property type="match status" value="1"/>
</dbReference>
<dbReference type="InterPro" id="IPR036300">
    <property type="entry name" value="MIR_dom_sf"/>
</dbReference>
<dbReference type="GeneID" id="106460719"/>
<evidence type="ECO:0000256" key="6">
    <source>
        <dbReference type="ARBA" id="ARBA00022737"/>
    </source>
</evidence>
<feature type="region of interest" description="Disordered" evidence="16">
    <location>
        <begin position="1313"/>
        <end position="1456"/>
    </location>
</feature>
<evidence type="ECO:0000256" key="4">
    <source>
        <dbReference type="ARBA" id="ARBA00022673"/>
    </source>
</evidence>
<feature type="compositionally biased region" description="Polar residues" evidence="16">
    <location>
        <begin position="1340"/>
        <end position="1353"/>
    </location>
</feature>
<keyword evidence="3" id="KW-0109">Calcium transport</keyword>
<keyword evidence="15" id="KW-0175">Coiled coil</keyword>
<dbReference type="Pfam" id="PF00622">
    <property type="entry name" value="SPRY"/>
    <property type="match status" value="3"/>
</dbReference>
<dbReference type="SUPFAM" id="SSF49899">
    <property type="entry name" value="Concanavalin A-like lectins/glucanases"/>
    <property type="match status" value="3"/>
</dbReference>
<evidence type="ECO:0000256" key="11">
    <source>
        <dbReference type="ARBA" id="ARBA00023136"/>
    </source>
</evidence>
<evidence type="ECO:0000256" key="16">
    <source>
        <dbReference type="SAM" id="MobiDB-lite"/>
    </source>
</evidence>
<dbReference type="Gene3D" id="1.10.490.160">
    <property type="match status" value="2"/>
</dbReference>
<feature type="region of interest" description="Disordered" evidence="16">
    <location>
        <begin position="4408"/>
        <end position="4436"/>
    </location>
</feature>
<feature type="region of interest" description="Disordered" evidence="16">
    <location>
        <begin position="4585"/>
        <end position="4628"/>
    </location>
</feature>
<evidence type="ECO:0000256" key="13">
    <source>
        <dbReference type="ARBA" id="ARBA00023303"/>
    </source>
</evidence>
<dbReference type="InterPro" id="IPR015925">
    <property type="entry name" value="Ryanodine_IP3_receptor"/>
</dbReference>
<dbReference type="InterPro" id="IPR048581">
    <property type="entry name" value="RYDR_Jsol"/>
</dbReference>
<dbReference type="SUPFAM" id="SSF82109">
    <property type="entry name" value="MIR domain"/>
    <property type="match status" value="2"/>
</dbReference>
<dbReference type="InterPro" id="IPR000699">
    <property type="entry name" value="RIH_dom"/>
</dbReference>
<keyword evidence="6" id="KW-0677">Repeat</keyword>
<dbReference type="CDD" id="cd12877">
    <property type="entry name" value="SPRY1_RyR"/>
    <property type="match status" value="1"/>
</dbReference>
<evidence type="ECO:0000256" key="9">
    <source>
        <dbReference type="ARBA" id="ARBA00022989"/>
    </source>
</evidence>
<evidence type="ECO:0000313" key="21">
    <source>
        <dbReference type="Proteomes" id="UP000694941"/>
    </source>
</evidence>
<evidence type="ECO:0000256" key="1">
    <source>
        <dbReference type="ARBA" id="ARBA00004326"/>
    </source>
</evidence>
<evidence type="ECO:0000256" key="3">
    <source>
        <dbReference type="ARBA" id="ARBA00022568"/>
    </source>
</evidence>
<feature type="compositionally biased region" description="Basic and acidic residues" evidence="16">
    <location>
        <begin position="4608"/>
        <end position="4619"/>
    </location>
</feature>
<dbReference type="Pfam" id="PF00520">
    <property type="entry name" value="Ion_trans"/>
    <property type="match status" value="1"/>
</dbReference>
<feature type="region of interest" description="Disordered" evidence="16">
    <location>
        <begin position="2307"/>
        <end position="2345"/>
    </location>
</feature>
<dbReference type="Pfam" id="PF01365">
    <property type="entry name" value="RYDR_ITPR"/>
    <property type="match status" value="3"/>
</dbReference>
<dbReference type="InterPro" id="IPR043136">
    <property type="entry name" value="B30.2/SPRY_sf"/>
</dbReference>
<evidence type="ECO:0000259" key="18">
    <source>
        <dbReference type="PROSITE" id="PS50188"/>
    </source>
</evidence>
<feature type="region of interest" description="Disordered" evidence="16">
    <location>
        <begin position="2845"/>
        <end position="2870"/>
    </location>
</feature>
<dbReference type="PANTHER" id="PTHR46399">
    <property type="entry name" value="B30.2/SPRY DOMAIN-CONTAINING PROTEIN"/>
    <property type="match status" value="1"/>
</dbReference>
<dbReference type="PROSITE" id="PS50919">
    <property type="entry name" value="MIR"/>
    <property type="match status" value="1"/>
</dbReference>
<feature type="compositionally biased region" description="Polar residues" evidence="16">
    <location>
        <begin position="1424"/>
        <end position="1437"/>
    </location>
</feature>
<evidence type="ECO:0000256" key="8">
    <source>
        <dbReference type="ARBA" id="ARBA00022951"/>
    </source>
</evidence>
<dbReference type="Pfam" id="PF02026">
    <property type="entry name" value="RyR"/>
    <property type="match status" value="4"/>
</dbReference>
<feature type="transmembrane region" description="Helical" evidence="17">
    <location>
        <begin position="4794"/>
        <end position="4816"/>
    </location>
</feature>
<evidence type="ECO:0000259" key="20">
    <source>
        <dbReference type="PROSITE" id="PS50919"/>
    </source>
</evidence>
<keyword evidence="10" id="KW-0406">Ion transport</keyword>
<reference evidence="22" key="1">
    <citation type="submission" date="2025-08" db="UniProtKB">
        <authorList>
            <consortium name="RefSeq"/>
        </authorList>
    </citation>
    <scope>IDENTIFICATION</scope>
    <source>
        <tissue evidence="22">Muscle</tissue>
    </source>
</reference>
<dbReference type="InterPro" id="IPR003032">
    <property type="entry name" value="Ryanodine_rcpt"/>
</dbReference>
<feature type="transmembrane region" description="Helical" evidence="17">
    <location>
        <begin position="5059"/>
        <end position="5081"/>
    </location>
</feature>
<dbReference type="CDD" id="cd23278">
    <property type="entry name" value="beta-trefoil_MIR_RyR"/>
    <property type="match status" value="1"/>
</dbReference>
<keyword evidence="13" id="KW-0407">Ion channel</keyword>
<dbReference type="InterPro" id="IPR005821">
    <property type="entry name" value="Ion_trans_dom"/>
</dbReference>
<dbReference type="CDD" id="cd12878">
    <property type="entry name" value="SPRY2_RyR"/>
    <property type="match status" value="1"/>
</dbReference>
<feature type="compositionally biased region" description="Basic and acidic residues" evidence="16">
    <location>
        <begin position="1372"/>
        <end position="1383"/>
    </location>
</feature>
<dbReference type="InterPro" id="IPR013333">
    <property type="entry name" value="Ryan_recept"/>
</dbReference>
<keyword evidence="2" id="KW-0813">Transport</keyword>
<feature type="region of interest" description="Disordered" evidence="16">
    <location>
        <begin position="3604"/>
        <end position="3629"/>
    </location>
</feature>
<dbReference type="SUPFAM" id="SSF47473">
    <property type="entry name" value="EF-hand"/>
    <property type="match status" value="1"/>
</dbReference>
<gene>
    <name evidence="22" type="primary">LOC106460719</name>
</gene>
<protein>
    <submittedName>
        <fullName evidence="22">Ryanodine receptor-like</fullName>
    </submittedName>
</protein>
<evidence type="ECO:0000259" key="19">
    <source>
        <dbReference type="PROSITE" id="PS50222"/>
    </source>
</evidence>
<evidence type="ECO:0000256" key="7">
    <source>
        <dbReference type="ARBA" id="ARBA00022837"/>
    </source>
</evidence>
<dbReference type="Pfam" id="PF02815">
    <property type="entry name" value="MIR"/>
    <property type="match status" value="1"/>
</dbReference>
<dbReference type="InterPro" id="IPR014821">
    <property type="entry name" value="Ins145_P3_rcpt"/>
</dbReference>
<dbReference type="InterPro" id="IPR013662">
    <property type="entry name" value="RIH_assoc-dom"/>
</dbReference>
<dbReference type="InterPro" id="IPR035764">
    <property type="entry name" value="SPRY2_RyR"/>
</dbReference>
<dbReference type="PROSITE" id="PS50222">
    <property type="entry name" value="EF_HAND_2"/>
    <property type="match status" value="1"/>
</dbReference>
<feature type="domain" description="EF-hand" evidence="19">
    <location>
        <begin position="4225"/>
        <end position="4260"/>
    </location>
</feature>
<dbReference type="PANTHER" id="PTHR46399:SF8">
    <property type="entry name" value="B30.2_SPRY DOMAIN-CONTAINING PROTEIN"/>
    <property type="match status" value="1"/>
</dbReference>
<comment type="catalytic activity">
    <reaction evidence="14">
        <text>Ca(2+)(in) = Ca(2+)(out)</text>
        <dbReference type="Rhea" id="RHEA:29671"/>
        <dbReference type="ChEBI" id="CHEBI:29108"/>
    </reaction>
</comment>
<feature type="region of interest" description="Disordered" evidence="16">
    <location>
        <begin position="4644"/>
        <end position="4665"/>
    </location>
</feature>
<dbReference type="InterPro" id="IPR013320">
    <property type="entry name" value="ConA-like_dom_sf"/>
</dbReference>
<feature type="transmembrane region" description="Helical" evidence="17">
    <location>
        <begin position="4939"/>
        <end position="4960"/>
    </location>
</feature>
<evidence type="ECO:0000256" key="14">
    <source>
        <dbReference type="ARBA" id="ARBA00036634"/>
    </source>
</evidence>
<feature type="compositionally biased region" description="Low complexity" evidence="16">
    <location>
        <begin position="2845"/>
        <end position="2860"/>
    </location>
</feature>
<dbReference type="PRINTS" id="PR00795">
    <property type="entry name" value="RYANODINER"/>
</dbReference>
<name>A0ABM1SHV1_LIMPO</name>
<keyword evidence="12" id="KW-1071">Ligand-gated ion channel</keyword>
<dbReference type="Proteomes" id="UP000694941">
    <property type="component" value="Unplaced"/>
</dbReference>
<dbReference type="InterPro" id="IPR035762">
    <property type="entry name" value="SPRY3_RyR"/>
</dbReference>
<proteinExistence type="predicted"/>
<evidence type="ECO:0000256" key="10">
    <source>
        <dbReference type="ARBA" id="ARBA00023065"/>
    </source>
</evidence>
<dbReference type="Gene3D" id="1.25.10.30">
    <property type="entry name" value="IP3 receptor type 1 binding core, RIH domain"/>
    <property type="match status" value="1"/>
</dbReference>
<dbReference type="PROSITE" id="PS50188">
    <property type="entry name" value="B302_SPRY"/>
    <property type="match status" value="3"/>
</dbReference>
<feature type="transmembrane region" description="Helical" evidence="17">
    <location>
        <begin position="4485"/>
        <end position="4505"/>
    </location>
</feature>
<evidence type="ECO:0000256" key="15">
    <source>
        <dbReference type="SAM" id="Coils"/>
    </source>
</evidence>
<dbReference type="Gene3D" id="6.20.350.10">
    <property type="match status" value="1"/>
</dbReference>
<evidence type="ECO:0000256" key="5">
    <source>
        <dbReference type="ARBA" id="ARBA00022692"/>
    </source>
</evidence>
<dbReference type="Gene3D" id="1.10.287.70">
    <property type="match status" value="1"/>
</dbReference>
<dbReference type="Pfam" id="PF08454">
    <property type="entry name" value="RIH_assoc"/>
    <property type="match status" value="1"/>
</dbReference>
<dbReference type="Gene3D" id="1.10.238.10">
    <property type="entry name" value="EF-hand"/>
    <property type="match status" value="1"/>
</dbReference>
<keyword evidence="8" id="KW-0703">Sarcoplasmic reticulum</keyword>
<feature type="compositionally biased region" description="Low complexity" evidence="16">
    <location>
        <begin position="1320"/>
        <end position="1331"/>
    </location>
</feature>
<feature type="coiled-coil region" evidence="15">
    <location>
        <begin position="3820"/>
        <end position="3847"/>
    </location>
</feature>
<feature type="compositionally biased region" description="Polar residues" evidence="16">
    <location>
        <begin position="2320"/>
        <end position="2344"/>
    </location>
</feature>
<dbReference type="SMART" id="SM00472">
    <property type="entry name" value="MIR"/>
    <property type="match status" value="4"/>
</dbReference>
<keyword evidence="21" id="KW-1185">Reference proteome</keyword>
<feature type="domain" description="MIR" evidence="20">
    <location>
        <begin position="36"/>
        <end position="90"/>
    </location>
</feature>
<keyword evidence="5 17" id="KW-0812">Transmembrane</keyword>
<evidence type="ECO:0000256" key="12">
    <source>
        <dbReference type="ARBA" id="ARBA00023286"/>
    </source>
</evidence>
<dbReference type="InterPro" id="IPR001870">
    <property type="entry name" value="B30.2/SPRY"/>
</dbReference>
<feature type="domain" description="B30.2/SPRY" evidence="18">
    <location>
        <begin position="954"/>
        <end position="1153"/>
    </location>
</feature>
<dbReference type="Pfam" id="PF06459">
    <property type="entry name" value="RR_TM4-6"/>
    <property type="match status" value="1"/>
</dbReference>
<dbReference type="CDD" id="cd00051">
    <property type="entry name" value="EFh"/>
    <property type="match status" value="1"/>
</dbReference>